<dbReference type="Pfam" id="PF00400">
    <property type="entry name" value="WD40"/>
    <property type="match status" value="5"/>
</dbReference>
<dbReference type="SMART" id="SM00320">
    <property type="entry name" value="WD40"/>
    <property type="match status" value="10"/>
</dbReference>
<evidence type="ECO:0000313" key="5">
    <source>
        <dbReference type="EMBL" id="CAB3267681.1"/>
    </source>
</evidence>
<dbReference type="SUPFAM" id="SSF50978">
    <property type="entry name" value="WD40 repeat-like"/>
    <property type="match status" value="2"/>
</dbReference>
<keyword evidence="2" id="KW-0677">Repeat</keyword>
<dbReference type="GO" id="GO:0030042">
    <property type="term" value="P:actin filament depolymerization"/>
    <property type="evidence" value="ECO:0007669"/>
    <property type="project" value="TreeGrafter"/>
</dbReference>
<dbReference type="GO" id="GO:0040011">
    <property type="term" value="P:locomotion"/>
    <property type="evidence" value="ECO:0007669"/>
    <property type="project" value="TreeGrafter"/>
</dbReference>
<evidence type="ECO:0000256" key="2">
    <source>
        <dbReference type="ARBA" id="ARBA00022737"/>
    </source>
</evidence>
<feature type="repeat" description="WD" evidence="4">
    <location>
        <begin position="196"/>
        <end position="227"/>
    </location>
</feature>
<comment type="similarity">
    <text evidence="3">Belongs to the WD repeat AIP1 family.</text>
</comment>
<evidence type="ECO:0000256" key="3">
    <source>
        <dbReference type="ARBA" id="ARBA00038366"/>
    </source>
</evidence>
<dbReference type="InterPro" id="IPR036322">
    <property type="entry name" value="WD40_repeat_dom_sf"/>
</dbReference>
<dbReference type="FunFam" id="2.130.10.10:FF:000102">
    <property type="entry name" value="Actin-interacting protein 1"/>
    <property type="match status" value="1"/>
</dbReference>
<dbReference type="InterPro" id="IPR001680">
    <property type="entry name" value="WD40_rpt"/>
</dbReference>
<dbReference type="GO" id="GO:0030864">
    <property type="term" value="C:cortical actin cytoskeleton"/>
    <property type="evidence" value="ECO:0007669"/>
    <property type="project" value="TreeGrafter"/>
</dbReference>
<name>A0A6F9DWY5_9ASCI</name>
<dbReference type="PROSITE" id="PS50082">
    <property type="entry name" value="WD_REPEATS_2"/>
    <property type="match status" value="5"/>
</dbReference>
<evidence type="ECO:0000256" key="4">
    <source>
        <dbReference type="PROSITE-ProRule" id="PRU00221"/>
    </source>
</evidence>
<keyword evidence="1 4" id="KW-0853">WD repeat</keyword>
<dbReference type="PANTHER" id="PTHR19856:SF0">
    <property type="entry name" value="WD REPEAT-CONTAINING PROTEIN 1"/>
    <property type="match status" value="1"/>
</dbReference>
<sequence>MVKIDLKSSFAPLPPTERATALVLGPDPKGKNILYCSGNAVIIRDIENPLNYEVYAEHQKPPKVAKYSHTGFYICSGDTGGKVRIWDTTQSTHILKYEYQPISGAIRDIAWDADSKRIAVCGQGKEKFAHAFLWDSGSSIGSLDKIGKSSNSVDIKRTRPYRCVVGSEDFSAYFYEGPPFRHFNTLSEGIRFCNCVRFSPDGKYMASANSDGNIFLYDGKSAEFIAKFGEKGHVGGVYSICFSPDGTELLSASADKTAKIWNVETRQQTVEFVLGKDIMKQQLSCLWQGDYLLTVSLTGEINYLDRNDPSKPAKVVTGHNKTITCTTIKPKEAIYSASFDGVVVRWDAYTGDGKRFTGLGHASKVTAMLYVEDTNTIVSIGLDNAVRFTDADSCDFDAGKSVTLESQPTSIDLTNEGAIVVACEKEVVMIKDGNKVVSQSWSANHPAKIVVSGSTMFASGKKQGSAHTASQACDTYTIDGSSITRTDQTIPLQTELTTMACSPNGAKLAVADGKVISVFDLADGFSNPTKLSGHSNSVSCLAWSPDSLFLASGSTDTNVMAWDVDSGKKALYTAAHPKKPVTGVIWFDNNTFVSVGEDCAVCQWSVSR</sequence>
<dbReference type="InterPro" id="IPR015943">
    <property type="entry name" value="WD40/YVTN_repeat-like_dom_sf"/>
</dbReference>
<protein>
    <submittedName>
        <fullName evidence="5">Actin-interacting protein 1</fullName>
    </submittedName>
</protein>
<dbReference type="PROSITE" id="PS00678">
    <property type="entry name" value="WD_REPEATS_1"/>
    <property type="match status" value="2"/>
</dbReference>
<dbReference type="GO" id="GO:0051015">
    <property type="term" value="F:actin filament binding"/>
    <property type="evidence" value="ECO:0007669"/>
    <property type="project" value="TreeGrafter"/>
</dbReference>
<accession>A0A6F9DWY5</accession>
<organism evidence="5">
    <name type="scientific">Phallusia mammillata</name>
    <dbReference type="NCBI Taxonomy" id="59560"/>
    <lineage>
        <taxon>Eukaryota</taxon>
        <taxon>Metazoa</taxon>
        <taxon>Chordata</taxon>
        <taxon>Tunicata</taxon>
        <taxon>Ascidiacea</taxon>
        <taxon>Phlebobranchia</taxon>
        <taxon>Ascidiidae</taxon>
        <taxon>Phallusia</taxon>
    </lineage>
</organism>
<dbReference type="InterPro" id="IPR020472">
    <property type="entry name" value="WD40_PAC1"/>
</dbReference>
<feature type="repeat" description="WD" evidence="4">
    <location>
        <begin position="531"/>
        <end position="572"/>
    </location>
</feature>
<dbReference type="PANTHER" id="PTHR19856">
    <property type="entry name" value="WD-REPEATCONTAINING PROTEIN WDR1"/>
    <property type="match status" value="1"/>
</dbReference>
<dbReference type="PRINTS" id="PR00320">
    <property type="entry name" value="GPROTEINBRPT"/>
</dbReference>
<proteinExistence type="evidence at transcript level"/>
<dbReference type="Gene3D" id="2.130.10.10">
    <property type="entry name" value="YVTN repeat-like/Quinoprotein amine dehydrogenase"/>
    <property type="match status" value="2"/>
</dbReference>
<evidence type="ECO:0000256" key="1">
    <source>
        <dbReference type="ARBA" id="ARBA00022574"/>
    </source>
</evidence>
<dbReference type="EMBL" id="LR791819">
    <property type="protein sequence ID" value="CAB3267681.1"/>
    <property type="molecule type" value="mRNA"/>
</dbReference>
<gene>
    <name evidence="5" type="primary">Wdr1</name>
</gene>
<feature type="repeat" description="WD" evidence="4">
    <location>
        <begin position="316"/>
        <end position="356"/>
    </location>
</feature>
<dbReference type="AlphaFoldDB" id="A0A6F9DWY5"/>
<reference evidence="5" key="1">
    <citation type="submission" date="2020-04" db="EMBL/GenBank/DDBJ databases">
        <authorList>
            <person name="Neveu A P."/>
        </authorList>
    </citation>
    <scope>NUCLEOTIDE SEQUENCE</scope>
    <source>
        <tissue evidence="5">Whole embryo</tissue>
    </source>
</reference>
<dbReference type="InterPro" id="IPR019775">
    <property type="entry name" value="WD40_repeat_CS"/>
</dbReference>
<dbReference type="PROSITE" id="PS50294">
    <property type="entry name" value="WD_REPEATS_REGION"/>
    <property type="match status" value="2"/>
</dbReference>
<feature type="repeat" description="WD" evidence="4">
    <location>
        <begin position="55"/>
        <end position="96"/>
    </location>
</feature>
<feature type="repeat" description="WD" evidence="4">
    <location>
        <begin position="230"/>
        <end position="271"/>
    </location>
</feature>